<accession>A0AAD2EA17</accession>
<keyword evidence="12" id="KW-0564">Palmitate</keyword>
<proteinExistence type="inferred from homology"/>
<feature type="compositionally biased region" description="Low complexity" evidence="16">
    <location>
        <begin position="1"/>
        <end position="12"/>
    </location>
</feature>
<evidence type="ECO:0000256" key="9">
    <source>
        <dbReference type="ARBA" id="ARBA00023034"/>
    </source>
</evidence>
<keyword evidence="10 15" id="KW-0040">ANK repeat</keyword>
<dbReference type="InterPro" id="IPR036770">
    <property type="entry name" value="Ankyrin_rpt-contain_sf"/>
</dbReference>
<evidence type="ECO:0000256" key="16">
    <source>
        <dbReference type="SAM" id="MobiDB-lite"/>
    </source>
</evidence>
<dbReference type="Proteomes" id="UP000834106">
    <property type="component" value="Chromosome 18"/>
</dbReference>
<dbReference type="PROSITE" id="PS50088">
    <property type="entry name" value="ANK_REPEAT"/>
    <property type="match status" value="2"/>
</dbReference>
<comment type="subcellular location">
    <subcellularLocation>
        <location evidence="1">Endomembrane system</location>
        <topology evidence="1">Multi-pass membrane protein</topology>
    </subcellularLocation>
    <subcellularLocation>
        <location evidence="2">Golgi apparatus membrane</location>
    </subcellularLocation>
</comment>
<keyword evidence="9" id="KW-0333">Golgi apparatus</keyword>
<evidence type="ECO:0000313" key="17">
    <source>
        <dbReference type="EMBL" id="CAI9781813.1"/>
    </source>
</evidence>
<dbReference type="GO" id="GO:0019706">
    <property type="term" value="F:protein-cysteine S-palmitoyltransferase activity"/>
    <property type="evidence" value="ECO:0007669"/>
    <property type="project" value="UniProtKB-EC"/>
</dbReference>
<dbReference type="AlphaFoldDB" id="A0AAD2EA17"/>
<sequence>MASSEIEIVSESADQKPSNRNPNELQIIDIYSASAYGDFEKLRHFVENDGVSVSQPDGNGYYPLQWAALNNFADVVQYIIERGGDVNASDNAGQTALHWAAVRGSIAAADILMQNGARVEAADVNGYRAVHIDDRFSYDSACTSTN</sequence>
<keyword evidence="13" id="KW-0449">Lipoprotein</keyword>
<evidence type="ECO:0000256" key="10">
    <source>
        <dbReference type="ARBA" id="ARBA00023043"/>
    </source>
</evidence>
<dbReference type="InterPro" id="IPR002110">
    <property type="entry name" value="Ankyrin_rpt"/>
</dbReference>
<comment type="catalytic activity">
    <reaction evidence="14">
        <text>L-cysteinyl-[protein] + hexadecanoyl-CoA = S-hexadecanoyl-L-cysteinyl-[protein] + CoA</text>
        <dbReference type="Rhea" id="RHEA:36683"/>
        <dbReference type="Rhea" id="RHEA-COMP:10131"/>
        <dbReference type="Rhea" id="RHEA-COMP:11032"/>
        <dbReference type="ChEBI" id="CHEBI:29950"/>
        <dbReference type="ChEBI" id="CHEBI:57287"/>
        <dbReference type="ChEBI" id="CHEBI:57379"/>
        <dbReference type="ChEBI" id="CHEBI:74151"/>
        <dbReference type="EC" id="2.3.1.225"/>
    </reaction>
</comment>
<dbReference type="FunFam" id="1.25.40.20:FF:000300">
    <property type="entry name" value="S-acyltransferase"/>
    <property type="match status" value="1"/>
</dbReference>
<keyword evidence="8" id="KW-1133">Transmembrane helix</keyword>
<evidence type="ECO:0000256" key="15">
    <source>
        <dbReference type="PROSITE-ProRule" id="PRU00023"/>
    </source>
</evidence>
<keyword evidence="11" id="KW-0472">Membrane</keyword>
<dbReference type="Pfam" id="PF12796">
    <property type="entry name" value="Ank_2"/>
    <property type="match status" value="1"/>
</dbReference>
<evidence type="ECO:0000256" key="6">
    <source>
        <dbReference type="ARBA" id="ARBA00022692"/>
    </source>
</evidence>
<keyword evidence="7" id="KW-0677">Repeat</keyword>
<dbReference type="PANTHER" id="PTHR24161">
    <property type="entry name" value="ANK_REP_REGION DOMAIN-CONTAINING PROTEIN-RELATED"/>
    <property type="match status" value="1"/>
</dbReference>
<evidence type="ECO:0000313" key="18">
    <source>
        <dbReference type="Proteomes" id="UP000834106"/>
    </source>
</evidence>
<keyword evidence="5" id="KW-0808">Transferase</keyword>
<evidence type="ECO:0000256" key="12">
    <source>
        <dbReference type="ARBA" id="ARBA00023139"/>
    </source>
</evidence>
<dbReference type="PANTHER" id="PTHR24161:SF101">
    <property type="entry name" value="PROTEIN S-ACYLTRANSFERASE 23-RELATED"/>
    <property type="match status" value="1"/>
</dbReference>
<gene>
    <name evidence="17" type="ORF">FPE_LOCUS29243</name>
</gene>
<evidence type="ECO:0000256" key="4">
    <source>
        <dbReference type="ARBA" id="ARBA00012210"/>
    </source>
</evidence>
<name>A0AAD2EA17_9LAMI</name>
<dbReference type="EC" id="2.3.1.225" evidence="4"/>
<dbReference type="SUPFAM" id="SSF48403">
    <property type="entry name" value="Ankyrin repeat"/>
    <property type="match status" value="1"/>
</dbReference>
<evidence type="ECO:0000256" key="1">
    <source>
        <dbReference type="ARBA" id="ARBA00004127"/>
    </source>
</evidence>
<feature type="repeat" description="ANK" evidence="15">
    <location>
        <begin position="59"/>
        <end position="91"/>
    </location>
</feature>
<evidence type="ECO:0000256" key="13">
    <source>
        <dbReference type="ARBA" id="ARBA00023288"/>
    </source>
</evidence>
<evidence type="ECO:0000256" key="5">
    <source>
        <dbReference type="ARBA" id="ARBA00022679"/>
    </source>
</evidence>
<organism evidence="17 18">
    <name type="scientific">Fraxinus pennsylvanica</name>
    <dbReference type="NCBI Taxonomy" id="56036"/>
    <lineage>
        <taxon>Eukaryota</taxon>
        <taxon>Viridiplantae</taxon>
        <taxon>Streptophyta</taxon>
        <taxon>Embryophyta</taxon>
        <taxon>Tracheophyta</taxon>
        <taxon>Spermatophyta</taxon>
        <taxon>Magnoliopsida</taxon>
        <taxon>eudicotyledons</taxon>
        <taxon>Gunneridae</taxon>
        <taxon>Pentapetalae</taxon>
        <taxon>asterids</taxon>
        <taxon>lamiids</taxon>
        <taxon>Lamiales</taxon>
        <taxon>Oleaceae</taxon>
        <taxon>Oleeae</taxon>
        <taxon>Fraxinus</taxon>
    </lineage>
</organism>
<evidence type="ECO:0000256" key="11">
    <source>
        <dbReference type="ARBA" id="ARBA00023136"/>
    </source>
</evidence>
<dbReference type="SMART" id="SM00248">
    <property type="entry name" value="ANK"/>
    <property type="match status" value="2"/>
</dbReference>
<dbReference type="GO" id="GO:0000139">
    <property type="term" value="C:Golgi membrane"/>
    <property type="evidence" value="ECO:0007669"/>
    <property type="project" value="UniProtKB-SubCell"/>
</dbReference>
<evidence type="ECO:0000256" key="3">
    <source>
        <dbReference type="ARBA" id="ARBA00008574"/>
    </source>
</evidence>
<evidence type="ECO:0000256" key="8">
    <source>
        <dbReference type="ARBA" id="ARBA00022989"/>
    </source>
</evidence>
<evidence type="ECO:0000256" key="2">
    <source>
        <dbReference type="ARBA" id="ARBA00004394"/>
    </source>
</evidence>
<dbReference type="PROSITE" id="PS50297">
    <property type="entry name" value="ANK_REP_REGION"/>
    <property type="match status" value="2"/>
</dbReference>
<feature type="repeat" description="ANK" evidence="15">
    <location>
        <begin position="92"/>
        <end position="124"/>
    </location>
</feature>
<reference evidence="17" key="1">
    <citation type="submission" date="2023-05" db="EMBL/GenBank/DDBJ databases">
        <authorList>
            <person name="Huff M."/>
        </authorList>
    </citation>
    <scope>NUCLEOTIDE SEQUENCE</scope>
</reference>
<keyword evidence="18" id="KW-1185">Reference proteome</keyword>
<feature type="region of interest" description="Disordered" evidence="16">
    <location>
        <begin position="1"/>
        <end position="21"/>
    </location>
</feature>
<keyword evidence="6" id="KW-0812">Transmembrane</keyword>
<protein>
    <recommendedName>
        <fullName evidence="4">protein S-acyltransferase</fullName>
        <ecNumber evidence="4">2.3.1.225</ecNumber>
    </recommendedName>
</protein>
<dbReference type="EMBL" id="OU503053">
    <property type="protein sequence ID" value="CAI9781813.1"/>
    <property type="molecule type" value="Genomic_DNA"/>
</dbReference>
<evidence type="ECO:0000256" key="7">
    <source>
        <dbReference type="ARBA" id="ARBA00022737"/>
    </source>
</evidence>
<comment type="similarity">
    <text evidence="3">Belongs to the DHHC palmitoyltransferase family.</text>
</comment>
<evidence type="ECO:0000256" key="14">
    <source>
        <dbReference type="ARBA" id="ARBA00048048"/>
    </source>
</evidence>
<dbReference type="Gene3D" id="1.25.40.20">
    <property type="entry name" value="Ankyrin repeat-containing domain"/>
    <property type="match status" value="1"/>
</dbReference>